<dbReference type="Proteomes" id="UP000078200">
    <property type="component" value="Unassembled WGS sequence"/>
</dbReference>
<reference evidence="1" key="1">
    <citation type="submission" date="2020-05" db="UniProtKB">
        <authorList>
            <consortium name="EnsemblMetazoa"/>
        </authorList>
    </citation>
    <scope>IDENTIFICATION</scope>
    <source>
        <strain evidence="1">TTRI</strain>
    </source>
</reference>
<dbReference type="EnsemblMetazoa" id="GAUT051936-RA">
    <property type="protein sequence ID" value="GAUT051936-PA"/>
    <property type="gene ID" value="GAUT051936"/>
</dbReference>
<name>A0A1A9VYP8_GLOAU</name>
<keyword evidence="2" id="KW-1185">Reference proteome</keyword>
<evidence type="ECO:0000313" key="1">
    <source>
        <dbReference type="EnsemblMetazoa" id="GAUT051936-PA"/>
    </source>
</evidence>
<sequence length="121" mass="13435">MQIGSLDFFIDDELFALLDSFEVDDDDAPLVVVAVVVFVAVDVVELSCKAVGMNILPVNDDKLPLNYCKEKCVKGRENFYSTLQKSIASPVTTGGYHCESTYERKTKNSLHALCVTHKPNF</sequence>
<protein>
    <submittedName>
        <fullName evidence="1">Uncharacterized protein</fullName>
    </submittedName>
</protein>
<evidence type="ECO:0000313" key="2">
    <source>
        <dbReference type="Proteomes" id="UP000078200"/>
    </source>
</evidence>
<dbReference type="AlphaFoldDB" id="A0A1A9VYP8"/>
<organism evidence="1 2">
    <name type="scientific">Glossina austeni</name>
    <name type="common">Savannah tsetse fly</name>
    <dbReference type="NCBI Taxonomy" id="7395"/>
    <lineage>
        <taxon>Eukaryota</taxon>
        <taxon>Metazoa</taxon>
        <taxon>Ecdysozoa</taxon>
        <taxon>Arthropoda</taxon>
        <taxon>Hexapoda</taxon>
        <taxon>Insecta</taxon>
        <taxon>Pterygota</taxon>
        <taxon>Neoptera</taxon>
        <taxon>Endopterygota</taxon>
        <taxon>Diptera</taxon>
        <taxon>Brachycera</taxon>
        <taxon>Muscomorpha</taxon>
        <taxon>Hippoboscoidea</taxon>
        <taxon>Glossinidae</taxon>
        <taxon>Glossina</taxon>
    </lineage>
</organism>
<dbReference type="VEuPathDB" id="VectorBase:GAUT051936"/>
<accession>A0A1A9VYP8</accession>
<proteinExistence type="predicted"/>